<evidence type="ECO:0000313" key="2">
    <source>
        <dbReference type="Proteomes" id="UP001187531"/>
    </source>
</evidence>
<dbReference type="Proteomes" id="UP001187531">
    <property type="component" value="Unassembled WGS sequence"/>
</dbReference>
<organism evidence="1 2">
    <name type="scientific">Artemia franciscana</name>
    <name type="common">Brine shrimp</name>
    <name type="synonym">Artemia sanfranciscana</name>
    <dbReference type="NCBI Taxonomy" id="6661"/>
    <lineage>
        <taxon>Eukaryota</taxon>
        <taxon>Metazoa</taxon>
        <taxon>Ecdysozoa</taxon>
        <taxon>Arthropoda</taxon>
        <taxon>Crustacea</taxon>
        <taxon>Branchiopoda</taxon>
        <taxon>Anostraca</taxon>
        <taxon>Artemiidae</taxon>
        <taxon>Artemia</taxon>
    </lineage>
</organism>
<dbReference type="SUPFAM" id="SSF56672">
    <property type="entry name" value="DNA/RNA polymerases"/>
    <property type="match status" value="1"/>
</dbReference>
<evidence type="ECO:0000313" key="1">
    <source>
        <dbReference type="EMBL" id="KAK2717471.1"/>
    </source>
</evidence>
<dbReference type="InterPro" id="IPR043128">
    <property type="entry name" value="Rev_trsase/Diguanyl_cyclase"/>
</dbReference>
<comment type="caution">
    <text evidence="1">The sequence shown here is derived from an EMBL/GenBank/DDBJ whole genome shotgun (WGS) entry which is preliminary data.</text>
</comment>
<dbReference type="EMBL" id="JAVRJZ010000010">
    <property type="protein sequence ID" value="KAK2717471.1"/>
    <property type="molecule type" value="Genomic_DNA"/>
</dbReference>
<reference evidence="1" key="1">
    <citation type="submission" date="2023-07" db="EMBL/GenBank/DDBJ databases">
        <title>Chromosome-level genome assembly of Artemia franciscana.</title>
        <authorList>
            <person name="Jo E."/>
        </authorList>
    </citation>
    <scope>NUCLEOTIDE SEQUENCE</scope>
    <source>
        <tissue evidence="1">Whole body</tissue>
    </source>
</reference>
<accession>A0AA88I013</accession>
<dbReference type="Gene3D" id="3.30.70.270">
    <property type="match status" value="3"/>
</dbReference>
<protein>
    <submittedName>
        <fullName evidence="1">Uncharacterized protein</fullName>
    </submittedName>
</protein>
<dbReference type="Gene3D" id="3.10.10.10">
    <property type="entry name" value="HIV Type 1 Reverse Transcriptase, subunit A, domain 1"/>
    <property type="match status" value="1"/>
</dbReference>
<name>A0AA88I013_ARTSF</name>
<proteinExistence type="predicted"/>
<dbReference type="AlphaFoldDB" id="A0AA88I013"/>
<dbReference type="PANTHER" id="PTHR37984">
    <property type="entry name" value="PROTEIN CBG26694"/>
    <property type="match status" value="1"/>
</dbReference>
<dbReference type="InterPro" id="IPR043502">
    <property type="entry name" value="DNA/RNA_pol_sf"/>
</dbReference>
<dbReference type="InterPro" id="IPR050951">
    <property type="entry name" value="Retrovirus_Pol_polyprotein"/>
</dbReference>
<dbReference type="PANTHER" id="PTHR37984:SF5">
    <property type="entry name" value="PROTEIN NYNRIN-LIKE"/>
    <property type="match status" value="1"/>
</dbReference>
<dbReference type="GO" id="GO:0071897">
    <property type="term" value="P:DNA biosynthetic process"/>
    <property type="evidence" value="ECO:0007669"/>
    <property type="project" value="UniProtKB-ARBA"/>
</dbReference>
<gene>
    <name evidence="1" type="ORF">QYM36_006296</name>
</gene>
<sequence>MPTAEEIFTNLQGGQKFSKLDLNGAYLQIELDDESKELLRDFGIRLIPDKCEFLTDKVDYFGFVLSARGIEPNPPKFEVVMNMPRPRNRDELLSFMGMVNYYRKFIPEMATLCYPLNELLKSGVVWFCFYTHRHTIQIQTAWQNAQYARLKSKKFTSSKEPLNVILTNFLLYYRGTPHSVTGISPAWLFFGRELRNRLDLLKRTSNTDHKEKSKPTVGLRQYNVGDTVLVRDYANPDRPVWVQGVTLKCVTSITYLMKVNDLVWKCHIDQ</sequence>
<keyword evidence="2" id="KW-1185">Reference proteome</keyword>